<evidence type="ECO:0000256" key="3">
    <source>
        <dbReference type="ARBA" id="ARBA00022827"/>
    </source>
</evidence>
<dbReference type="InterPro" id="IPR003953">
    <property type="entry name" value="FAD-dep_OxRdtase_2_FAD-bd"/>
</dbReference>
<dbReference type="RefSeq" id="WP_252917720.1">
    <property type="nucleotide sequence ID" value="NZ_JAAAML010000008.1"/>
</dbReference>
<dbReference type="SUPFAM" id="SSF56425">
    <property type="entry name" value="Succinate dehydrogenase/fumarate reductase flavoprotein, catalytic domain"/>
    <property type="match status" value="1"/>
</dbReference>
<protein>
    <submittedName>
        <fullName evidence="6">FAD-dependent oxidoreductase</fullName>
    </submittedName>
</protein>
<comment type="cofactor">
    <cofactor evidence="1">
        <name>FAD</name>
        <dbReference type="ChEBI" id="CHEBI:57692"/>
    </cofactor>
</comment>
<evidence type="ECO:0000313" key="6">
    <source>
        <dbReference type="EMBL" id="MCO6411081.1"/>
    </source>
</evidence>
<dbReference type="InterPro" id="IPR050315">
    <property type="entry name" value="FAD-oxidoreductase_2"/>
</dbReference>
<proteinExistence type="predicted"/>
<keyword evidence="4" id="KW-0560">Oxidoreductase</keyword>
<reference evidence="6 7" key="1">
    <citation type="submission" date="2020-01" db="EMBL/GenBank/DDBJ databases">
        <title>Genomes of bacteria type strains.</title>
        <authorList>
            <person name="Chen J."/>
            <person name="Zhu S."/>
            <person name="Yang J."/>
        </authorList>
    </citation>
    <scope>NUCLEOTIDE SEQUENCE [LARGE SCALE GENOMIC DNA]</scope>
    <source>
        <strain evidence="6 7">DSM 16655</strain>
    </source>
</reference>
<dbReference type="InterPro" id="IPR036188">
    <property type="entry name" value="FAD/NAD-bd_sf"/>
</dbReference>
<evidence type="ECO:0000313" key="7">
    <source>
        <dbReference type="Proteomes" id="UP001320715"/>
    </source>
</evidence>
<accession>A0ABT1D0I6</accession>
<dbReference type="Pfam" id="PF00890">
    <property type="entry name" value="FAD_binding_2"/>
    <property type="match status" value="1"/>
</dbReference>
<keyword evidence="2" id="KW-0285">Flavoprotein</keyword>
<sequence length="473" mass="48409">MSGSQISRNIPDHIDAEADVVVIGAGACGLVAALRAKAAGAEVIVLERDASPSGSTSMSSGFVPAPATRFQRSIGTEDDTPERFEADIMSKSKGKSAPSLARLAAQTIGPALEWLADAHGLEWTVLDDFLYPGHSRHRMHAVPEKTGAALEARLLVAVEAAGIPVVNEARVTTLHAEGDDRIAAVGITRPDGATEILGCKALVLACNGFGGNPALVRQHIPEIADGLYYGHQGNTGDALIWGEALGAQLEHVSGYQGHGSLAHPHGILISWALMMEGGIQVNSEGARFSNEHGGYSEQAVNVLAQPGGIAWNVYDARVHAFAQGFPDYQEAMAAGAIREAAGVTELASITGLPGVALEATLSQVATYQSGEAADPFGREFTGKPALAAPFFAVKVTGALFHTQGGLMIDDQARVVREDGSAFANLFAGGGAACGVSGPDVSGYLSGNGLLTAIGFGFVAGDAAGTLAVPGASG</sequence>
<dbReference type="Proteomes" id="UP001320715">
    <property type="component" value="Unassembled WGS sequence"/>
</dbReference>
<dbReference type="PANTHER" id="PTHR43400:SF10">
    <property type="entry name" value="3-OXOSTEROID 1-DEHYDROGENASE"/>
    <property type="match status" value="1"/>
</dbReference>
<evidence type="ECO:0000256" key="1">
    <source>
        <dbReference type="ARBA" id="ARBA00001974"/>
    </source>
</evidence>
<gene>
    <name evidence="6" type="ORF">GTW23_23120</name>
</gene>
<feature type="domain" description="FAD-dependent oxidoreductase 2 FAD-binding" evidence="5">
    <location>
        <begin position="19"/>
        <end position="436"/>
    </location>
</feature>
<evidence type="ECO:0000259" key="5">
    <source>
        <dbReference type="Pfam" id="PF00890"/>
    </source>
</evidence>
<dbReference type="PANTHER" id="PTHR43400">
    <property type="entry name" value="FUMARATE REDUCTASE"/>
    <property type="match status" value="1"/>
</dbReference>
<keyword evidence="7" id="KW-1185">Reference proteome</keyword>
<organism evidence="6 7">
    <name type="scientific">Hoeflea alexandrii</name>
    <dbReference type="NCBI Taxonomy" id="288436"/>
    <lineage>
        <taxon>Bacteria</taxon>
        <taxon>Pseudomonadati</taxon>
        <taxon>Pseudomonadota</taxon>
        <taxon>Alphaproteobacteria</taxon>
        <taxon>Hyphomicrobiales</taxon>
        <taxon>Rhizobiaceae</taxon>
        <taxon>Hoeflea</taxon>
    </lineage>
</organism>
<keyword evidence="3" id="KW-0274">FAD</keyword>
<comment type="caution">
    <text evidence="6">The sequence shown here is derived from an EMBL/GenBank/DDBJ whole genome shotgun (WGS) entry which is preliminary data.</text>
</comment>
<dbReference type="InterPro" id="IPR027477">
    <property type="entry name" value="Succ_DH/fumarate_Rdtase_cat_sf"/>
</dbReference>
<dbReference type="EMBL" id="JAAAML010000008">
    <property type="protein sequence ID" value="MCO6411081.1"/>
    <property type="molecule type" value="Genomic_DNA"/>
</dbReference>
<name>A0ABT1D0I6_9HYPH</name>
<evidence type="ECO:0000256" key="4">
    <source>
        <dbReference type="ARBA" id="ARBA00023002"/>
    </source>
</evidence>
<dbReference type="PRINTS" id="PR00411">
    <property type="entry name" value="PNDRDTASEI"/>
</dbReference>
<dbReference type="Gene3D" id="3.90.700.10">
    <property type="entry name" value="Succinate dehydrogenase/fumarate reductase flavoprotein, catalytic domain"/>
    <property type="match status" value="1"/>
</dbReference>
<dbReference type="Gene3D" id="3.50.50.60">
    <property type="entry name" value="FAD/NAD(P)-binding domain"/>
    <property type="match status" value="1"/>
</dbReference>
<evidence type="ECO:0000256" key="2">
    <source>
        <dbReference type="ARBA" id="ARBA00022630"/>
    </source>
</evidence>
<dbReference type="SUPFAM" id="SSF51905">
    <property type="entry name" value="FAD/NAD(P)-binding domain"/>
    <property type="match status" value="1"/>
</dbReference>